<evidence type="ECO:0000313" key="2">
    <source>
        <dbReference type="EMBL" id="RJF73591.1"/>
    </source>
</evidence>
<sequence>MEAGADAVFFGVNPLEGDRRADGTGAGFHARAKVGFEAEVLPDIMRDLHGRGVMAFVTFNVLVFDRELRDAERQLIHLAESGVDALIVQDLGVAKLAREICPDLPIHGSTQMSITSAEGAELARRFGASRVVLGRELSLQDIGRIARATDMELETFVHGALCVSYSGQCFSSEAWGGRSANRGQCAQACRLPYEMIVDGEYRDLGDARYLLSPGDLYALHQVPELVRIGVDCLKIEGRYKDAEFVALTTAAYRKAVDEAWADLPLSVTRQEEQDLEQVYSRGLGPHFMAGTNHQTVVRGRAPRHRGVRVGTVTGLTERGVLVSLTENVKPGDGLVFDPANWRKPQGKEEGGFVYQVNDAPGGSRQAESQVELRFGRGAIDPSRIRVGDPVWRTQDPSLNARVKPLLDAADPVYTRPVSAHFVGHVGQVPTLTLTDEQGRSVTVSAETPLSEARNRALDEATLTEQLGKLGGTGFHLAELTADLRGAAFLPVSALNALRREAADQLTELRRQLPERHAAPHLQHSLAAVAPSHDLQSMVHEPKLHVLVRTPEQLDAALEQRPNSITLDYLELYGLKPSVERVKAAGIPVRVASPRILKPTEQNLQKFLLSLEAGILVRSGGLLEGLQGVNGPQLIGDFSLNTANVLTARGLLDMGLSRLTPTHDLNAQQIAELAGLVGPEQLEVIAYQHLPVFHTEHCVFCRFLSEGTDYTNCGHPCESHRVALRDERGVVHPVMADVGCRNTVFEGRPQVAGAHLQDWLGAGLRDFRLEFVHESPEQVREVVQAHRAFLNGEISGGQLEARLAQVTDQGVTEGSLFVPDGFDVLPPLPML</sequence>
<organism evidence="2 3">
    <name type="scientific">Deinococcus cavernae</name>
    <dbReference type="NCBI Taxonomy" id="2320857"/>
    <lineage>
        <taxon>Bacteria</taxon>
        <taxon>Thermotogati</taxon>
        <taxon>Deinococcota</taxon>
        <taxon>Deinococci</taxon>
        <taxon>Deinococcales</taxon>
        <taxon>Deinococcaceae</taxon>
        <taxon>Deinococcus</taxon>
    </lineage>
</organism>
<proteinExistence type="predicted"/>
<dbReference type="InterPro" id="IPR001539">
    <property type="entry name" value="Peptidase_U32"/>
</dbReference>
<dbReference type="Proteomes" id="UP000286287">
    <property type="component" value="Unassembled WGS sequence"/>
</dbReference>
<name>A0A418VBS0_9DEIO</name>
<reference evidence="2 3" key="1">
    <citation type="submission" date="2018-09" db="EMBL/GenBank/DDBJ databases">
        <authorList>
            <person name="Zhu H."/>
        </authorList>
    </citation>
    <scope>NUCLEOTIDE SEQUENCE [LARGE SCALE GENOMIC DNA]</scope>
    <source>
        <strain evidence="2 3">K2S05-167</strain>
    </source>
</reference>
<dbReference type="Pfam" id="PF01136">
    <property type="entry name" value="Peptidase_U32"/>
    <property type="match status" value="2"/>
</dbReference>
<dbReference type="OrthoDB" id="9807498at2"/>
<gene>
    <name evidence="2" type="ORF">D3875_07465</name>
</gene>
<dbReference type="Pfam" id="PF12392">
    <property type="entry name" value="DUF3656"/>
    <property type="match status" value="1"/>
</dbReference>
<dbReference type="EMBL" id="QYUJ01000014">
    <property type="protein sequence ID" value="RJF73591.1"/>
    <property type="molecule type" value="Genomic_DNA"/>
</dbReference>
<dbReference type="PANTHER" id="PTHR30217:SF10">
    <property type="entry name" value="23S RRNA 5-HYDROXYCYTIDINE C2501 SYNTHASE"/>
    <property type="match status" value="1"/>
</dbReference>
<accession>A0A418VBS0</accession>
<dbReference type="PANTHER" id="PTHR30217">
    <property type="entry name" value="PEPTIDASE U32 FAMILY"/>
    <property type="match status" value="1"/>
</dbReference>
<comment type="caution">
    <text evidence="2">The sequence shown here is derived from an EMBL/GenBank/DDBJ whole genome shotgun (WGS) entry which is preliminary data.</text>
</comment>
<evidence type="ECO:0000259" key="1">
    <source>
        <dbReference type="Pfam" id="PF12392"/>
    </source>
</evidence>
<dbReference type="AlphaFoldDB" id="A0A418VBS0"/>
<dbReference type="InterPro" id="IPR051454">
    <property type="entry name" value="RNA/ubiquinone_mod_enzymes"/>
</dbReference>
<keyword evidence="3" id="KW-1185">Reference proteome</keyword>
<evidence type="ECO:0000313" key="3">
    <source>
        <dbReference type="Proteomes" id="UP000286287"/>
    </source>
</evidence>
<protein>
    <submittedName>
        <fullName evidence="2">U32 family peptidase</fullName>
    </submittedName>
</protein>
<feature type="domain" description="Peptidase U32 collagenase" evidence="1">
    <location>
        <begin position="390"/>
        <end position="509"/>
    </location>
</feature>
<dbReference type="InterPro" id="IPR020988">
    <property type="entry name" value="Pept_U32_collagenase"/>
</dbReference>